<keyword evidence="2" id="KW-1133">Transmembrane helix</keyword>
<dbReference type="Pfam" id="PF01757">
    <property type="entry name" value="Acyl_transf_3"/>
    <property type="match status" value="1"/>
</dbReference>
<dbReference type="EMBL" id="JACHEM010000008">
    <property type="protein sequence ID" value="MBB6436861.1"/>
    <property type="molecule type" value="Genomic_DNA"/>
</dbReference>
<dbReference type="Proteomes" id="UP000540423">
    <property type="component" value="Unassembled WGS sequence"/>
</dbReference>
<feature type="region of interest" description="Disordered" evidence="1">
    <location>
        <begin position="173"/>
        <end position="192"/>
    </location>
</feature>
<organism evidence="4 5">
    <name type="scientific">Streptomyces candidus</name>
    <dbReference type="NCBI Taxonomy" id="67283"/>
    <lineage>
        <taxon>Bacteria</taxon>
        <taxon>Bacillati</taxon>
        <taxon>Actinomycetota</taxon>
        <taxon>Actinomycetes</taxon>
        <taxon>Kitasatosporales</taxon>
        <taxon>Streptomycetaceae</taxon>
        <taxon>Streptomyces</taxon>
    </lineage>
</organism>
<feature type="region of interest" description="Disordered" evidence="1">
    <location>
        <begin position="1"/>
        <end position="167"/>
    </location>
</feature>
<feature type="region of interest" description="Disordered" evidence="1">
    <location>
        <begin position="197"/>
        <end position="229"/>
    </location>
</feature>
<gene>
    <name evidence="4" type="ORF">HNQ79_003336</name>
</gene>
<evidence type="ECO:0000259" key="3">
    <source>
        <dbReference type="Pfam" id="PF01757"/>
    </source>
</evidence>
<feature type="transmembrane region" description="Helical" evidence="2">
    <location>
        <begin position="484"/>
        <end position="501"/>
    </location>
</feature>
<comment type="caution">
    <text evidence="4">The sequence shown here is derived from an EMBL/GenBank/DDBJ whole genome shotgun (WGS) entry which is preliminary data.</text>
</comment>
<feature type="transmembrane region" description="Helical" evidence="2">
    <location>
        <begin position="522"/>
        <end position="540"/>
    </location>
</feature>
<feature type="transmembrane region" description="Helical" evidence="2">
    <location>
        <begin position="447"/>
        <end position="464"/>
    </location>
</feature>
<dbReference type="InterPro" id="IPR002656">
    <property type="entry name" value="Acyl_transf_3_dom"/>
</dbReference>
<reference evidence="4 5" key="1">
    <citation type="submission" date="2020-08" db="EMBL/GenBank/DDBJ databases">
        <title>Genomic Encyclopedia of Type Strains, Phase IV (KMG-IV): sequencing the most valuable type-strain genomes for metagenomic binning, comparative biology and taxonomic classification.</title>
        <authorList>
            <person name="Goeker M."/>
        </authorList>
    </citation>
    <scope>NUCLEOTIDE SEQUENCE [LARGE SCALE GENOMIC DNA]</scope>
    <source>
        <strain evidence="4 5">DSM 40141</strain>
    </source>
</reference>
<feature type="compositionally biased region" description="Low complexity" evidence="1">
    <location>
        <begin position="70"/>
        <end position="90"/>
    </location>
</feature>
<name>A0A7X0LRE1_9ACTN</name>
<feature type="transmembrane region" description="Helical" evidence="2">
    <location>
        <begin position="367"/>
        <end position="385"/>
    </location>
</feature>
<evidence type="ECO:0000313" key="4">
    <source>
        <dbReference type="EMBL" id="MBB6436861.1"/>
    </source>
</evidence>
<feature type="compositionally biased region" description="Low complexity" evidence="1">
    <location>
        <begin position="212"/>
        <end position="224"/>
    </location>
</feature>
<feature type="transmembrane region" description="Helical" evidence="2">
    <location>
        <begin position="258"/>
        <end position="276"/>
    </location>
</feature>
<keyword evidence="2" id="KW-0472">Membrane</keyword>
<dbReference type="GO" id="GO:0016747">
    <property type="term" value="F:acyltransferase activity, transferring groups other than amino-acyl groups"/>
    <property type="evidence" value="ECO:0007669"/>
    <property type="project" value="InterPro"/>
</dbReference>
<feature type="transmembrane region" description="Helical" evidence="2">
    <location>
        <begin position="563"/>
        <end position="586"/>
    </location>
</feature>
<proteinExistence type="predicted"/>
<dbReference type="RefSeq" id="WP_229923115.1">
    <property type="nucleotide sequence ID" value="NZ_BNBN01000001.1"/>
</dbReference>
<keyword evidence="2" id="KW-0812">Transmembrane</keyword>
<protein>
    <submittedName>
        <fullName evidence="4">Peptidoglycan/LPS O-acetylase OafA/YrhL</fullName>
    </submittedName>
</protein>
<feature type="domain" description="Acyltransferase 3" evidence="3">
    <location>
        <begin position="233"/>
        <end position="578"/>
    </location>
</feature>
<dbReference type="AlphaFoldDB" id="A0A7X0LRE1"/>
<evidence type="ECO:0000256" key="1">
    <source>
        <dbReference type="SAM" id="MobiDB-lite"/>
    </source>
</evidence>
<feature type="transmembrane region" description="Helical" evidence="2">
    <location>
        <begin position="297"/>
        <end position="315"/>
    </location>
</feature>
<accession>A0A7X0LRE1</accession>
<evidence type="ECO:0000256" key="2">
    <source>
        <dbReference type="SAM" id="Phobius"/>
    </source>
</evidence>
<sequence length="612" mass="65782">MSHGQPGAYGEGRPEDDEYDADGFPRNLDGRPVPPAPQQGGGGWPQVRNNPGPSMYGQGRPGNGYPQASQYPQAGGPQQGGYAPQTTQGGWPRQSNAGYAEQGHNGQAYGSQGYGAQGGYAESGYATPPVDATAAFPQNADSGYPDTYPDSGPARYEPPSGQQEETPAFARAAVGAATRQQPAWGRGADDEMSFIDPSGGVGVLERPDGPEGPDAPAAESAAEAPPKKPGRDRYLDLLRSIALVRVVLFHVYNQAWMTVVFPSMGVMFALAGSLMARSLGARSAGSVIKSRIRRLMVPVWVFSIVTLALIFNGGWRPGAGEDGDSIIWWWIKLAWWFVPVGAPSGPSEVGSDGGLLGLGWAEQTSGPLWYIRAYLWFVVLSPLMLKAFKKLPWVSMLAPLGLSLVIGLELVKIPGETGNAIKDFSTFASCWMLGFAHNEGTLKKLKAYMIPSFAAVLMALGLWWAGTHPGEVPWNFDEIAPANALWSLGFCAILLHYSPSWQELPGKLKGFDTPITLANNRAVTIYLWHEMAIMLAIPVIDRMWELGTVPVIGEMINSNLGKLYQVLMFVLAWPLIAVAIATFGWAEDVAAKRRPRLWPNGAKKKSAAAKSG</sequence>
<evidence type="ECO:0000313" key="5">
    <source>
        <dbReference type="Proteomes" id="UP000540423"/>
    </source>
</evidence>
<keyword evidence="5" id="KW-1185">Reference proteome</keyword>